<dbReference type="Proteomes" id="UP000014500">
    <property type="component" value="Unassembled WGS sequence"/>
</dbReference>
<feature type="chain" id="PRO_5004589850" description="Knottin scorpion toxin-like domain-containing protein" evidence="1">
    <location>
        <begin position="21"/>
        <end position="70"/>
    </location>
</feature>
<reference evidence="3" key="1">
    <citation type="submission" date="2011-05" db="EMBL/GenBank/DDBJ databases">
        <authorList>
            <person name="Richards S.R."/>
            <person name="Qu J."/>
            <person name="Jiang H."/>
            <person name="Jhangiani S.N."/>
            <person name="Agravi P."/>
            <person name="Goodspeed R."/>
            <person name="Gross S."/>
            <person name="Mandapat C."/>
            <person name="Jackson L."/>
            <person name="Mathew T."/>
            <person name="Pu L."/>
            <person name="Thornton R."/>
            <person name="Saada N."/>
            <person name="Wilczek-Boney K.B."/>
            <person name="Lee S."/>
            <person name="Kovar C."/>
            <person name="Wu Y."/>
            <person name="Scherer S.E."/>
            <person name="Worley K.C."/>
            <person name="Muzny D.M."/>
            <person name="Gibbs R."/>
        </authorList>
    </citation>
    <scope>NUCLEOTIDE SEQUENCE</scope>
    <source>
        <strain evidence="3">Brora</strain>
    </source>
</reference>
<dbReference type="EMBL" id="JH430389">
    <property type="status" value="NOT_ANNOTATED_CDS"/>
    <property type="molecule type" value="Genomic_DNA"/>
</dbReference>
<keyword evidence="1" id="KW-0732">Signal</keyword>
<keyword evidence="3" id="KW-1185">Reference proteome</keyword>
<proteinExistence type="predicted"/>
<feature type="signal peptide" evidence="1">
    <location>
        <begin position="1"/>
        <end position="20"/>
    </location>
</feature>
<dbReference type="HOGENOM" id="CLU_2761006_0_0_1"/>
<evidence type="ECO:0008006" key="4">
    <source>
        <dbReference type="Google" id="ProtNLM"/>
    </source>
</evidence>
<dbReference type="AlphaFoldDB" id="T1IK25"/>
<evidence type="ECO:0000256" key="1">
    <source>
        <dbReference type="SAM" id="SignalP"/>
    </source>
</evidence>
<organism evidence="2 3">
    <name type="scientific">Strigamia maritima</name>
    <name type="common">European centipede</name>
    <name type="synonym">Geophilus maritimus</name>
    <dbReference type="NCBI Taxonomy" id="126957"/>
    <lineage>
        <taxon>Eukaryota</taxon>
        <taxon>Metazoa</taxon>
        <taxon>Ecdysozoa</taxon>
        <taxon>Arthropoda</taxon>
        <taxon>Myriapoda</taxon>
        <taxon>Chilopoda</taxon>
        <taxon>Pleurostigmophora</taxon>
        <taxon>Geophilomorpha</taxon>
        <taxon>Linotaeniidae</taxon>
        <taxon>Strigamia</taxon>
    </lineage>
</organism>
<dbReference type="EnsemblMetazoa" id="SMAR001261-RA">
    <property type="protein sequence ID" value="SMAR001261-PA"/>
    <property type="gene ID" value="SMAR001261"/>
</dbReference>
<sequence>MQETIVILTTVNIFAHLILANACLPRINNPKCFESYAEHLKCRKWCLDNGNMVVYNGHCDLDKKRCVCDN</sequence>
<evidence type="ECO:0000313" key="2">
    <source>
        <dbReference type="EnsemblMetazoa" id="SMAR001261-PA"/>
    </source>
</evidence>
<protein>
    <recommendedName>
        <fullName evidence="4">Knottin scorpion toxin-like domain-containing protein</fullName>
    </recommendedName>
</protein>
<accession>T1IK25</accession>
<reference evidence="2" key="2">
    <citation type="submission" date="2015-02" db="UniProtKB">
        <authorList>
            <consortium name="EnsemblMetazoa"/>
        </authorList>
    </citation>
    <scope>IDENTIFICATION</scope>
</reference>
<evidence type="ECO:0000313" key="3">
    <source>
        <dbReference type="Proteomes" id="UP000014500"/>
    </source>
</evidence>
<name>T1IK25_STRMM</name>